<reference evidence="5 6" key="1">
    <citation type="journal article" date="2019" name="Int. J. Syst. Evol. Microbiol.">
        <title>The Global Catalogue of Microorganisms (GCM) 10K type strain sequencing project: providing services to taxonomists for standard genome sequencing and annotation.</title>
        <authorList>
            <consortium name="The Broad Institute Genomics Platform"/>
            <consortium name="The Broad Institute Genome Sequencing Center for Infectious Disease"/>
            <person name="Wu L."/>
            <person name="Ma J."/>
        </authorList>
    </citation>
    <scope>NUCLEOTIDE SEQUENCE [LARGE SCALE GENOMIC DNA]</scope>
    <source>
        <strain evidence="5 6">JCM 13316</strain>
    </source>
</reference>
<dbReference type="PANTHER" id="PTHR43489:SF6">
    <property type="entry name" value="HYDROXYPYRUVATE ISOMERASE-RELATED"/>
    <property type="match status" value="1"/>
</dbReference>
<keyword evidence="2" id="KW-0119">Carbohydrate metabolism</keyword>
<dbReference type="PIRSF" id="PIRSF006241">
    <property type="entry name" value="HyI"/>
    <property type="match status" value="1"/>
</dbReference>
<evidence type="ECO:0000256" key="3">
    <source>
        <dbReference type="PIRNR" id="PIRNR006241"/>
    </source>
</evidence>
<dbReference type="InterPro" id="IPR013022">
    <property type="entry name" value="Xyl_isomerase-like_TIM-brl"/>
</dbReference>
<accession>A0ABN2P1G5</accession>
<comment type="caution">
    <text evidence="5">The sequence shown here is derived from an EMBL/GenBank/DDBJ whole genome shotgun (WGS) entry which is preliminary data.</text>
</comment>
<dbReference type="Pfam" id="PF01261">
    <property type="entry name" value="AP_endonuc_2"/>
    <property type="match status" value="1"/>
</dbReference>
<dbReference type="Gene3D" id="3.20.20.150">
    <property type="entry name" value="Divalent-metal-dependent TIM barrel enzymes"/>
    <property type="match status" value="1"/>
</dbReference>
<evidence type="ECO:0000256" key="2">
    <source>
        <dbReference type="ARBA" id="ARBA00023277"/>
    </source>
</evidence>
<evidence type="ECO:0000256" key="1">
    <source>
        <dbReference type="ARBA" id="ARBA00023235"/>
    </source>
</evidence>
<comment type="similarity">
    <text evidence="3">Belongs to the hyi family.</text>
</comment>
<dbReference type="InterPro" id="IPR050417">
    <property type="entry name" value="Sugar_Epim/Isomerase"/>
</dbReference>
<sequence>MPSAFALPSPDLTVNCSIMLADLPLLERPAAAAAAGFDAVEFWWPFESPVPGDREVDAFLASIADAGVRLTGLNFYAGNMSAGERGVLSSPPKSAAFRSSLESIAGIAERTGCRGFNALYGLSEEDVAPAVQADCAVENLAAAADAVAHLGGTVLLEPLSGLPDYPLRTAADCFTVLDRVHGTGRPNIALLADFYHLAVNGEDVPALIAQHAASFGHIQLADAPGRGAPGTGDLPLAEWTASALAGGYSGFISLEYLSPSTEAFAWLEPYRAGANGTS</sequence>
<feature type="domain" description="Xylose isomerase-like TIM barrel" evidence="4">
    <location>
        <begin position="30"/>
        <end position="265"/>
    </location>
</feature>
<gene>
    <name evidence="5" type="ORF">GCM10009688_12460</name>
</gene>
<evidence type="ECO:0000259" key="4">
    <source>
        <dbReference type="Pfam" id="PF01261"/>
    </source>
</evidence>
<dbReference type="InterPro" id="IPR026040">
    <property type="entry name" value="HyI-like"/>
</dbReference>
<dbReference type="EMBL" id="BAAALV010000002">
    <property type="protein sequence ID" value="GAA1909420.1"/>
    <property type="molecule type" value="Genomic_DNA"/>
</dbReference>
<dbReference type="PANTHER" id="PTHR43489">
    <property type="entry name" value="ISOMERASE"/>
    <property type="match status" value="1"/>
</dbReference>
<evidence type="ECO:0000313" key="5">
    <source>
        <dbReference type="EMBL" id="GAA1909420.1"/>
    </source>
</evidence>
<dbReference type="Proteomes" id="UP001500784">
    <property type="component" value="Unassembled WGS sequence"/>
</dbReference>
<evidence type="ECO:0000313" key="6">
    <source>
        <dbReference type="Proteomes" id="UP001500784"/>
    </source>
</evidence>
<dbReference type="InterPro" id="IPR036237">
    <property type="entry name" value="Xyl_isomerase-like_sf"/>
</dbReference>
<dbReference type="SUPFAM" id="SSF51658">
    <property type="entry name" value="Xylose isomerase-like"/>
    <property type="match status" value="1"/>
</dbReference>
<name>A0ABN2P1G5_9MICC</name>
<proteinExistence type="inferred from homology"/>
<keyword evidence="6" id="KW-1185">Reference proteome</keyword>
<keyword evidence="1 3" id="KW-0413">Isomerase</keyword>
<organism evidence="5 6">
    <name type="scientific">Arthrobacter gandavensis</name>
    <dbReference type="NCBI Taxonomy" id="169960"/>
    <lineage>
        <taxon>Bacteria</taxon>
        <taxon>Bacillati</taxon>
        <taxon>Actinomycetota</taxon>
        <taxon>Actinomycetes</taxon>
        <taxon>Micrococcales</taxon>
        <taxon>Micrococcaceae</taxon>
        <taxon>Arthrobacter</taxon>
    </lineage>
</organism>
<protein>
    <submittedName>
        <fullName evidence="5">TIM barrel protein</fullName>
    </submittedName>
</protein>
<dbReference type="RefSeq" id="WP_152225830.1">
    <property type="nucleotide sequence ID" value="NZ_BAAALV010000002.1"/>
</dbReference>